<sequence length="305" mass="33986">MAISKKKSILGEGKGLGALLSSNNIDIDIEDLNAEKVHKIHLDEIVPNPFQPRKNFDQAALEDLAASIKNEGVFQPIIIRHPKRSVKQYEIIAGERRFRASKMAGLDTIPAIVRDLSNEQMMQVAVIENLQREDLSPIEEAQAYHTLMENLNITQSELAKRLGKSRPFIANYLRLLTLPLSVKDLVEQGSLSMGQARTLLGLKAKDQITTLAKRVIEEGLTVRQLEELVSELNGVEPTEKPTKPKSKAKTEGNKFIKAAEGQLEEKFGTKVLLKSKTNGKGKIEINYLSDDDLSRILNMLNISLD</sequence>
<dbReference type="InterPro" id="IPR003115">
    <property type="entry name" value="ParB_N"/>
</dbReference>
<dbReference type="FunFam" id="1.10.10.2830:FF:000001">
    <property type="entry name" value="Chromosome partitioning protein ParB"/>
    <property type="match status" value="1"/>
</dbReference>
<dbReference type="EMBL" id="JAAXPN010000002">
    <property type="protein sequence ID" value="NKZ23861.1"/>
    <property type="molecule type" value="Genomic_DNA"/>
</dbReference>
<dbReference type="InterPro" id="IPR050336">
    <property type="entry name" value="Chromosome_partition/occlusion"/>
</dbReference>
<dbReference type="InterPro" id="IPR001387">
    <property type="entry name" value="Cro/C1-type_HTH"/>
</dbReference>
<dbReference type="GO" id="GO:0007059">
    <property type="term" value="P:chromosome segregation"/>
    <property type="evidence" value="ECO:0007669"/>
    <property type="project" value="UniProtKB-KW"/>
</dbReference>
<dbReference type="InterPro" id="IPR041468">
    <property type="entry name" value="HTH_ParB/Spo0J"/>
</dbReference>
<evidence type="ECO:0000256" key="1">
    <source>
        <dbReference type="ARBA" id="ARBA00004453"/>
    </source>
</evidence>
<reference evidence="6 7" key="1">
    <citation type="submission" date="2020-04" db="EMBL/GenBank/DDBJ databases">
        <title>MicrobeNet Type strains.</title>
        <authorList>
            <person name="Nicholson A.C."/>
        </authorList>
    </citation>
    <scope>NUCLEOTIDE SEQUENCE [LARGE SCALE GENOMIC DNA]</scope>
    <source>
        <strain evidence="6 7">CCUG 61472</strain>
    </source>
</reference>
<dbReference type="SUPFAM" id="SSF110849">
    <property type="entry name" value="ParB/Sulfiredoxin"/>
    <property type="match status" value="1"/>
</dbReference>
<keyword evidence="3" id="KW-0159">Chromosome partition</keyword>
<accession>A0A7X6N136</accession>
<dbReference type="Gene3D" id="1.10.10.2830">
    <property type="match status" value="1"/>
</dbReference>
<dbReference type="Pfam" id="PF17762">
    <property type="entry name" value="HTH_ParB"/>
    <property type="match status" value="1"/>
</dbReference>
<evidence type="ECO:0000256" key="2">
    <source>
        <dbReference type="ARBA" id="ARBA00006295"/>
    </source>
</evidence>
<dbReference type="SUPFAM" id="SSF109709">
    <property type="entry name" value="KorB DNA-binding domain-like"/>
    <property type="match status" value="1"/>
</dbReference>
<feature type="domain" description="HTH cro/C1-type" evidence="5">
    <location>
        <begin position="147"/>
        <end position="174"/>
    </location>
</feature>
<keyword evidence="7" id="KW-1185">Reference proteome</keyword>
<dbReference type="Gene3D" id="3.90.1530.30">
    <property type="match status" value="1"/>
</dbReference>
<dbReference type="CDD" id="cd00093">
    <property type="entry name" value="HTH_XRE"/>
    <property type="match status" value="1"/>
</dbReference>
<dbReference type="Pfam" id="PF02195">
    <property type="entry name" value="ParB_N"/>
    <property type="match status" value="1"/>
</dbReference>
<dbReference type="InterPro" id="IPR004437">
    <property type="entry name" value="ParB/RepB/Spo0J"/>
</dbReference>
<evidence type="ECO:0000256" key="3">
    <source>
        <dbReference type="ARBA" id="ARBA00022829"/>
    </source>
</evidence>
<dbReference type="SMART" id="SM00470">
    <property type="entry name" value="ParB"/>
    <property type="match status" value="1"/>
</dbReference>
<dbReference type="GO" id="GO:0003677">
    <property type="term" value="F:DNA binding"/>
    <property type="evidence" value="ECO:0007669"/>
    <property type="project" value="UniProtKB-KW"/>
</dbReference>
<dbReference type="RefSeq" id="WP_168721660.1">
    <property type="nucleotide sequence ID" value="NZ_JAAXPN010000002.1"/>
</dbReference>
<dbReference type="Pfam" id="PF23552">
    <property type="entry name" value="ParB_C"/>
    <property type="match status" value="1"/>
</dbReference>
<dbReference type="GO" id="GO:0005694">
    <property type="term" value="C:chromosome"/>
    <property type="evidence" value="ECO:0007669"/>
    <property type="project" value="TreeGrafter"/>
</dbReference>
<dbReference type="CDD" id="cd16393">
    <property type="entry name" value="SPO0J_N"/>
    <property type="match status" value="1"/>
</dbReference>
<proteinExistence type="inferred from homology"/>
<comment type="caution">
    <text evidence="6">The sequence shown here is derived from an EMBL/GenBank/DDBJ whole genome shotgun (WGS) entry which is preliminary data.</text>
</comment>
<protein>
    <submittedName>
        <fullName evidence="6">ParB/RepB/Spo0J family partition protein</fullName>
    </submittedName>
</protein>
<dbReference type="GO" id="GO:0045881">
    <property type="term" value="P:positive regulation of sporulation resulting in formation of a cellular spore"/>
    <property type="evidence" value="ECO:0007669"/>
    <property type="project" value="TreeGrafter"/>
</dbReference>
<dbReference type="InterPro" id="IPR036086">
    <property type="entry name" value="ParB/Sulfiredoxin_sf"/>
</dbReference>
<name>A0A7X6N136_9LACO</name>
<evidence type="ECO:0000259" key="5">
    <source>
        <dbReference type="PROSITE" id="PS50943"/>
    </source>
</evidence>
<dbReference type="PANTHER" id="PTHR33375:SF1">
    <property type="entry name" value="CHROMOSOME-PARTITIONING PROTEIN PARB-RELATED"/>
    <property type="match status" value="1"/>
</dbReference>
<dbReference type="FunFam" id="3.90.1530.30:FF:000001">
    <property type="entry name" value="Chromosome partitioning protein ParB"/>
    <property type="match status" value="1"/>
</dbReference>
<dbReference type="AlphaFoldDB" id="A0A7X6N136"/>
<dbReference type="Proteomes" id="UP000549765">
    <property type="component" value="Unassembled WGS sequence"/>
</dbReference>
<evidence type="ECO:0000313" key="6">
    <source>
        <dbReference type="EMBL" id="NKZ23861.1"/>
    </source>
</evidence>
<comment type="similarity">
    <text evidence="2">Belongs to the ParB family.</text>
</comment>
<keyword evidence="4" id="KW-0238">DNA-binding</keyword>
<dbReference type="InterPro" id="IPR057240">
    <property type="entry name" value="ParB_dimer_C"/>
</dbReference>
<dbReference type="GO" id="GO:0009295">
    <property type="term" value="C:nucleoid"/>
    <property type="evidence" value="ECO:0007669"/>
    <property type="project" value="UniProtKB-SubCell"/>
</dbReference>
<dbReference type="PROSITE" id="PS50943">
    <property type="entry name" value="HTH_CROC1"/>
    <property type="match status" value="1"/>
</dbReference>
<comment type="subcellular location">
    <subcellularLocation>
        <location evidence="1">Cytoplasm</location>
        <location evidence="1">Nucleoid</location>
    </subcellularLocation>
</comment>
<dbReference type="PANTHER" id="PTHR33375">
    <property type="entry name" value="CHROMOSOME-PARTITIONING PROTEIN PARB-RELATED"/>
    <property type="match status" value="1"/>
</dbReference>
<gene>
    <name evidence="6" type="ORF">HF964_03430</name>
</gene>
<dbReference type="NCBIfam" id="TIGR00180">
    <property type="entry name" value="parB_part"/>
    <property type="match status" value="1"/>
</dbReference>
<evidence type="ECO:0000313" key="7">
    <source>
        <dbReference type="Proteomes" id="UP000549765"/>
    </source>
</evidence>
<evidence type="ECO:0000256" key="4">
    <source>
        <dbReference type="ARBA" id="ARBA00023125"/>
    </source>
</evidence>
<organism evidence="6 7">
    <name type="scientific">Periweissella fabalis</name>
    <dbReference type="NCBI Taxonomy" id="1070421"/>
    <lineage>
        <taxon>Bacteria</taxon>
        <taxon>Bacillati</taxon>
        <taxon>Bacillota</taxon>
        <taxon>Bacilli</taxon>
        <taxon>Lactobacillales</taxon>
        <taxon>Lactobacillaceae</taxon>
        <taxon>Periweissella</taxon>
    </lineage>
</organism>